<evidence type="ECO:0000313" key="2">
    <source>
        <dbReference type="Proteomes" id="UP000032668"/>
    </source>
</evidence>
<accession>A0A0D6PH76</accession>
<gene>
    <name evidence="1" type="ORF">Aam_055_096</name>
</gene>
<dbReference type="RefSeq" id="WP_048879107.1">
    <property type="nucleotide sequence ID" value="NZ_BANC01000054.1"/>
</dbReference>
<evidence type="ECO:0000313" key="1">
    <source>
        <dbReference type="EMBL" id="GAN80716.1"/>
    </source>
</evidence>
<sequence length="152" mass="16861">MKALPWRQSALFLSLAFNLFLLALISAHVLRNWQFDTVLSRQTPLQRVLIQAESALSPADRKAFDKALLAGEAQFGPAADKVAIARHHLAQTLLAQPYNPTATEAALAGWQTSWVQFQTAFTPPLLNAFQALSPQGRQALVHERRTRLHTSP</sequence>
<dbReference type="EMBL" id="BANC01000054">
    <property type="protein sequence ID" value="GAN80716.1"/>
    <property type="molecule type" value="Genomic_DNA"/>
</dbReference>
<organism evidence="1 2">
    <name type="scientific">Acidocella aminolytica 101 = DSM 11237</name>
    <dbReference type="NCBI Taxonomy" id="1120923"/>
    <lineage>
        <taxon>Bacteria</taxon>
        <taxon>Pseudomonadati</taxon>
        <taxon>Pseudomonadota</taxon>
        <taxon>Alphaproteobacteria</taxon>
        <taxon>Acetobacterales</taxon>
        <taxon>Acidocellaceae</taxon>
        <taxon>Acidocella</taxon>
    </lineage>
</organism>
<dbReference type="OrthoDB" id="5455254at2"/>
<evidence type="ECO:0008006" key="3">
    <source>
        <dbReference type="Google" id="ProtNLM"/>
    </source>
</evidence>
<reference evidence="1 2" key="1">
    <citation type="submission" date="2012-11" db="EMBL/GenBank/DDBJ databases">
        <title>Whole genome sequence of Acidocella aminolytica 101 = DSM 11237.</title>
        <authorList>
            <person name="Azuma Y."/>
            <person name="Higashiura N."/>
            <person name="Hirakawa H."/>
            <person name="Matsushita K."/>
        </authorList>
    </citation>
    <scope>NUCLEOTIDE SEQUENCE [LARGE SCALE GENOMIC DNA]</scope>
    <source>
        <strain evidence="2">101 / DSM 11237</strain>
    </source>
</reference>
<comment type="caution">
    <text evidence="1">The sequence shown here is derived from an EMBL/GenBank/DDBJ whole genome shotgun (WGS) entry which is preliminary data.</text>
</comment>
<protein>
    <recommendedName>
        <fullName evidence="3">Periplasmic heavy metal sensor</fullName>
    </recommendedName>
</protein>
<dbReference type="STRING" id="1120923.SAMN02746095_00688"/>
<dbReference type="AlphaFoldDB" id="A0A0D6PH76"/>
<name>A0A0D6PH76_9PROT</name>
<dbReference type="Proteomes" id="UP000032668">
    <property type="component" value="Unassembled WGS sequence"/>
</dbReference>
<keyword evidence="2" id="KW-1185">Reference proteome</keyword>
<dbReference type="InterPro" id="IPR025961">
    <property type="entry name" value="Metal_resist"/>
</dbReference>
<proteinExistence type="predicted"/>
<dbReference type="Pfam" id="PF13801">
    <property type="entry name" value="Metal_resist"/>
    <property type="match status" value="1"/>
</dbReference>